<dbReference type="PROSITE" id="PS50893">
    <property type="entry name" value="ABC_TRANSPORTER_2"/>
    <property type="match status" value="1"/>
</dbReference>
<evidence type="ECO:0000313" key="8">
    <source>
        <dbReference type="Proteomes" id="UP000620075"/>
    </source>
</evidence>
<dbReference type="InterPro" id="IPR003593">
    <property type="entry name" value="AAA+_ATPase"/>
</dbReference>
<keyword evidence="2" id="KW-0813">Transport</keyword>
<sequence length="216" mass="22966">MSVILADALTQRFGSRLALGPLDLQVAAGERLAVLGDNGAGKTTLLRLIATAARPTSGRLVLFGLDAGAQRERLRGRLGYLGHQPGVYEELSVRENLEFFAVLQGVAGQRVTEALDECGLATIQAARAGTLSRGLQQRLALARSVLHQPDLLILDEPDASLDSSGRALLGRLFGDRTVLMATHDRSLARELCSRGLLLKAGRPAGDPWALQVVSGQ</sequence>
<dbReference type="InterPro" id="IPR003439">
    <property type="entry name" value="ABC_transporter-like_ATP-bd"/>
</dbReference>
<evidence type="ECO:0000313" key="7">
    <source>
        <dbReference type="EMBL" id="MBJ7601935.1"/>
    </source>
</evidence>
<dbReference type="Gene3D" id="3.40.50.300">
    <property type="entry name" value="P-loop containing nucleotide triphosphate hydrolases"/>
    <property type="match status" value="1"/>
</dbReference>
<evidence type="ECO:0000259" key="6">
    <source>
        <dbReference type="PROSITE" id="PS50893"/>
    </source>
</evidence>
<dbReference type="GO" id="GO:0022857">
    <property type="term" value="F:transmembrane transporter activity"/>
    <property type="evidence" value="ECO:0007669"/>
    <property type="project" value="InterPro"/>
</dbReference>
<dbReference type="GO" id="GO:0017004">
    <property type="term" value="P:cytochrome complex assembly"/>
    <property type="evidence" value="ECO:0007669"/>
    <property type="project" value="UniProtKB-KW"/>
</dbReference>
<organism evidence="7 8">
    <name type="scientific">Candidatus Dormiibacter inghamiae</name>
    <dbReference type="NCBI Taxonomy" id="3127013"/>
    <lineage>
        <taxon>Bacteria</taxon>
        <taxon>Bacillati</taxon>
        <taxon>Candidatus Dormiibacterota</taxon>
        <taxon>Candidatus Dormibacteria</taxon>
        <taxon>Candidatus Dormibacterales</taxon>
        <taxon>Candidatus Dormibacteraceae</taxon>
        <taxon>Candidatus Dormiibacter</taxon>
    </lineage>
</organism>
<evidence type="ECO:0000256" key="5">
    <source>
        <dbReference type="ARBA" id="ARBA00022840"/>
    </source>
</evidence>
<dbReference type="CDD" id="cd03230">
    <property type="entry name" value="ABC_DR_subfamily_A"/>
    <property type="match status" value="1"/>
</dbReference>
<gene>
    <name evidence="7" type="primary">ccmA</name>
    <name evidence="7" type="ORF">JF888_01845</name>
</gene>
<dbReference type="EMBL" id="JAEKNQ010000010">
    <property type="protein sequence ID" value="MBJ7601935.1"/>
    <property type="molecule type" value="Genomic_DNA"/>
</dbReference>
<dbReference type="InterPro" id="IPR027417">
    <property type="entry name" value="P-loop_NTPase"/>
</dbReference>
<dbReference type="RefSeq" id="WP_338176322.1">
    <property type="nucleotide sequence ID" value="NZ_JAEKNQ010000010.1"/>
</dbReference>
<proteinExistence type="inferred from homology"/>
<dbReference type="Proteomes" id="UP000620075">
    <property type="component" value="Unassembled WGS sequence"/>
</dbReference>
<dbReference type="AlphaFoldDB" id="A0A934KGZ8"/>
<dbReference type="SMART" id="SM00382">
    <property type="entry name" value="AAA"/>
    <property type="match status" value="1"/>
</dbReference>
<dbReference type="GO" id="GO:0016887">
    <property type="term" value="F:ATP hydrolysis activity"/>
    <property type="evidence" value="ECO:0007669"/>
    <property type="project" value="InterPro"/>
</dbReference>
<accession>A0A934KGZ8</accession>
<evidence type="ECO:0000256" key="3">
    <source>
        <dbReference type="ARBA" id="ARBA00022741"/>
    </source>
</evidence>
<feature type="domain" description="ABC transporter" evidence="6">
    <location>
        <begin position="4"/>
        <end position="212"/>
    </location>
</feature>
<dbReference type="InterPro" id="IPR005895">
    <property type="entry name" value="ABC_transptr_haem_export_CcmA"/>
</dbReference>
<keyword evidence="3" id="KW-0547">Nucleotide-binding</keyword>
<dbReference type="SUPFAM" id="SSF52540">
    <property type="entry name" value="P-loop containing nucleoside triphosphate hydrolases"/>
    <property type="match status" value="1"/>
</dbReference>
<dbReference type="NCBIfam" id="TIGR01189">
    <property type="entry name" value="ccmA"/>
    <property type="match status" value="1"/>
</dbReference>
<dbReference type="PANTHER" id="PTHR43335">
    <property type="entry name" value="ABC TRANSPORTER, ATP-BINDING PROTEIN"/>
    <property type="match status" value="1"/>
</dbReference>
<comment type="similarity">
    <text evidence="1">Belongs to the ABC transporter superfamily.</text>
</comment>
<evidence type="ECO:0000256" key="4">
    <source>
        <dbReference type="ARBA" id="ARBA00022748"/>
    </source>
</evidence>
<evidence type="ECO:0000256" key="1">
    <source>
        <dbReference type="ARBA" id="ARBA00005417"/>
    </source>
</evidence>
<keyword evidence="4" id="KW-0201">Cytochrome c-type biogenesis</keyword>
<keyword evidence="5 7" id="KW-0067">ATP-binding</keyword>
<dbReference type="GO" id="GO:0005524">
    <property type="term" value="F:ATP binding"/>
    <property type="evidence" value="ECO:0007669"/>
    <property type="project" value="UniProtKB-KW"/>
</dbReference>
<protein>
    <submittedName>
        <fullName evidence="7">Heme ABC exporter ATP-binding protein CcmA</fullName>
    </submittedName>
</protein>
<dbReference type="Pfam" id="PF00005">
    <property type="entry name" value="ABC_tran"/>
    <property type="match status" value="1"/>
</dbReference>
<name>A0A934KGZ8_9BACT</name>
<comment type="caution">
    <text evidence="7">The sequence shown here is derived from an EMBL/GenBank/DDBJ whole genome shotgun (WGS) entry which is preliminary data.</text>
</comment>
<evidence type="ECO:0000256" key="2">
    <source>
        <dbReference type="ARBA" id="ARBA00022448"/>
    </source>
</evidence>
<reference evidence="7 8" key="1">
    <citation type="submission" date="2020-10" db="EMBL/GenBank/DDBJ databases">
        <title>Ca. Dormibacterota MAGs.</title>
        <authorList>
            <person name="Montgomery K."/>
        </authorList>
    </citation>
    <scope>NUCLEOTIDE SEQUENCE [LARGE SCALE GENOMIC DNA]</scope>
    <source>
        <strain evidence="7">SC8811_S16_3</strain>
    </source>
</reference>